<evidence type="ECO:0000256" key="1">
    <source>
        <dbReference type="ARBA" id="ARBA00023016"/>
    </source>
</evidence>
<protein>
    <recommendedName>
        <fullName evidence="5">SHSP domain-containing protein</fullName>
    </recommendedName>
</protein>
<dbReference type="CDD" id="cd00298">
    <property type="entry name" value="ACD_sHsps_p23-like"/>
    <property type="match status" value="1"/>
</dbReference>
<evidence type="ECO:0000313" key="7">
    <source>
        <dbReference type="Proteomes" id="UP001595075"/>
    </source>
</evidence>
<evidence type="ECO:0000313" key="6">
    <source>
        <dbReference type="EMBL" id="KAL2063881.1"/>
    </source>
</evidence>
<keyword evidence="7" id="KW-1185">Reference proteome</keyword>
<dbReference type="EMBL" id="JAZHXI010000014">
    <property type="protein sequence ID" value="KAL2063881.1"/>
    <property type="molecule type" value="Genomic_DNA"/>
</dbReference>
<dbReference type="InterPro" id="IPR002068">
    <property type="entry name" value="A-crystallin/Hsp20_dom"/>
</dbReference>
<dbReference type="InterPro" id="IPR031107">
    <property type="entry name" value="Small_HSP"/>
</dbReference>
<feature type="domain" description="SHSP" evidence="5">
    <location>
        <begin position="56"/>
        <end position="267"/>
    </location>
</feature>
<evidence type="ECO:0000259" key="5">
    <source>
        <dbReference type="PROSITE" id="PS01031"/>
    </source>
</evidence>
<dbReference type="SUPFAM" id="SSF49764">
    <property type="entry name" value="HSP20-like chaperones"/>
    <property type="match status" value="1"/>
</dbReference>
<sequence length="267" mass="29212">MPFFQPAYLPEAALMQLLSELNTPSSSQPKCRPQCQPKSERQQQQFEDPIIRLFHRPAPTFTPRFDVTETADSYELYGELPGLDQGDLDIQFVDAQTLVVKGKTDRVVNNNVASPSTSEKEVESEKEKENVEAEEKEPETESETERASLSATVEDDYDEADTPLIPAPAVATPSSSPSSPSSSAKGKGKQPATVASSPSSPSAAAADQHHAQAKYWISERKVGQFARSFTFEQRIEQDFVTAGLKNGILSVVVPKSVRSKRVVVSVL</sequence>
<dbReference type="InterPro" id="IPR008978">
    <property type="entry name" value="HSP20-like_chaperone"/>
</dbReference>
<comment type="caution">
    <text evidence="6">The sequence shown here is derived from an EMBL/GenBank/DDBJ whole genome shotgun (WGS) entry which is preliminary data.</text>
</comment>
<dbReference type="Gene3D" id="2.60.40.790">
    <property type="match status" value="1"/>
</dbReference>
<comment type="similarity">
    <text evidence="2 3">Belongs to the small heat shock protein (HSP20) family.</text>
</comment>
<feature type="compositionally biased region" description="Low complexity" evidence="4">
    <location>
        <begin position="167"/>
        <end position="184"/>
    </location>
</feature>
<accession>A0ABR4C1T0</accession>
<keyword evidence="1" id="KW-0346">Stress response</keyword>
<feature type="compositionally biased region" description="Basic and acidic residues" evidence="4">
    <location>
        <begin position="118"/>
        <end position="133"/>
    </location>
</feature>
<evidence type="ECO:0000256" key="4">
    <source>
        <dbReference type="SAM" id="MobiDB-lite"/>
    </source>
</evidence>
<evidence type="ECO:0000256" key="2">
    <source>
        <dbReference type="PROSITE-ProRule" id="PRU00285"/>
    </source>
</evidence>
<feature type="region of interest" description="Disordered" evidence="4">
    <location>
        <begin position="22"/>
        <end position="44"/>
    </location>
</feature>
<name>A0ABR4C1T0_9HELO</name>
<dbReference type="PROSITE" id="PS01031">
    <property type="entry name" value="SHSP"/>
    <property type="match status" value="1"/>
</dbReference>
<dbReference type="PANTHER" id="PTHR11527">
    <property type="entry name" value="HEAT-SHOCK PROTEIN 20 FAMILY MEMBER"/>
    <property type="match status" value="1"/>
</dbReference>
<feature type="compositionally biased region" description="Low complexity" evidence="4">
    <location>
        <begin position="195"/>
        <end position="206"/>
    </location>
</feature>
<reference evidence="6 7" key="1">
    <citation type="journal article" date="2024" name="Commun. Biol.">
        <title>Comparative genomic analysis of thermophilic fungi reveals convergent evolutionary adaptations and gene losses.</title>
        <authorList>
            <person name="Steindorff A.S."/>
            <person name="Aguilar-Pontes M.V."/>
            <person name="Robinson A.J."/>
            <person name="Andreopoulos B."/>
            <person name="LaButti K."/>
            <person name="Kuo A."/>
            <person name="Mondo S."/>
            <person name="Riley R."/>
            <person name="Otillar R."/>
            <person name="Haridas S."/>
            <person name="Lipzen A."/>
            <person name="Grimwood J."/>
            <person name="Schmutz J."/>
            <person name="Clum A."/>
            <person name="Reid I.D."/>
            <person name="Moisan M.C."/>
            <person name="Butler G."/>
            <person name="Nguyen T.T.M."/>
            <person name="Dewar K."/>
            <person name="Conant G."/>
            <person name="Drula E."/>
            <person name="Henrissat B."/>
            <person name="Hansel C."/>
            <person name="Singer S."/>
            <person name="Hutchinson M.I."/>
            <person name="de Vries R.P."/>
            <person name="Natvig D.O."/>
            <person name="Powell A.J."/>
            <person name="Tsang A."/>
            <person name="Grigoriev I.V."/>
        </authorList>
    </citation>
    <scope>NUCLEOTIDE SEQUENCE [LARGE SCALE GENOMIC DNA]</scope>
    <source>
        <strain evidence="6 7">CBS 494.80</strain>
    </source>
</reference>
<feature type="region of interest" description="Disordered" evidence="4">
    <location>
        <begin position="109"/>
        <end position="208"/>
    </location>
</feature>
<dbReference type="CDD" id="cd06464">
    <property type="entry name" value="ACD_sHsps-like"/>
    <property type="match status" value="1"/>
</dbReference>
<organism evidence="6 7">
    <name type="scientific">Oculimacula yallundae</name>
    <dbReference type="NCBI Taxonomy" id="86028"/>
    <lineage>
        <taxon>Eukaryota</taxon>
        <taxon>Fungi</taxon>
        <taxon>Dikarya</taxon>
        <taxon>Ascomycota</taxon>
        <taxon>Pezizomycotina</taxon>
        <taxon>Leotiomycetes</taxon>
        <taxon>Helotiales</taxon>
        <taxon>Ploettnerulaceae</taxon>
        <taxon>Oculimacula</taxon>
    </lineage>
</organism>
<gene>
    <name evidence="6" type="ORF">VTL71DRAFT_4375</name>
</gene>
<proteinExistence type="inferred from homology"/>
<dbReference type="Proteomes" id="UP001595075">
    <property type="component" value="Unassembled WGS sequence"/>
</dbReference>
<evidence type="ECO:0000256" key="3">
    <source>
        <dbReference type="RuleBase" id="RU003616"/>
    </source>
</evidence>
<dbReference type="Pfam" id="PF00011">
    <property type="entry name" value="HSP20"/>
    <property type="match status" value="1"/>
</dbReference>